<dbReference type="InterPro" id="IPR003317">
    <property type="entry name" value="Cyt-d_oxidase_su2"/>
</dbReference>
<evidence type="ECO:0000256" key="7">
    <source>
        <dbReference type="SAM" id="Phobius"/>
    </source>
</evidence>
<reference evidence="8 9" key="1">
    <citation type="submission" date="2012-12" db="EMBL/GenBank/DDBJ databases">
        <title>Genome assembly of Fulvivirga imtechensis AK7.</title>
        <authorList>
            <person name="Nupur N."/>
            <person name="Khatri I."/>
            <person name="Kumar R."/>
            <person name="Subramanian S."/>
            <person name="Pinnaka A."/>
        </authorList>
    </citation>
    <scope>NUCLEOTIDE SEQUENCE [LARGE SCALE GENOMIC DNA]</scope>
    <source>
        <strain evidence="8 9">AK7</strain>
    </source>
</reference>
<feature type="transmembrane region" description="Helical" evidence="7">
    <location>
        <begin position="6"/>
        <end position="29"/>
    </location>
</feature>
<dbReference type="GO" id="GO:0005886">
    <property type="term" value="C:plasma membrane"/>
    <property type="evidence" value="ECO:0007669"/>
    <property type="project" value="UniProtKB-SubCell"/>
</dbReference>
<evidence type="ECO:0000313" key="9">
    <source>
        <dbReference type="Proteomes" id="UP000011135"/>
    </source>
</evidence>
<dbReference type="GO" id="GO:0009055">
    <property type="term" value="F:electron transfer activity"/>
    <property type="evidence" value="ECO:0007669"/>
    <property type="project" value="TreeGrafter"/>
</dbReference>
<dbReference type="GO" id="GO:0070069">
    <property type="term" value="C:cytochrome complex"/>
    <property type="evidence" value="ECO:0007669"/>
    <property type="project" value="TreeGrafter"/>
</dbReference>
<dbReference type="RefSeq" id="WP_009577469.1">
    <property type="nucleotide sequence ID" value="NZ_AMZN01000001.1"/>
</dbReference>
<dbReference type="Proteomes" id="UP000011135">
    <property type="component" value="Unassembled WGS sequence"/>
</dbReference>
<keyword evidence="9" id="KW-1185">Reference proteome</keyword>
<dbReference type="GO" id="GO:0016682">
    <property type="term" value="F:oxidoreductase activity, acting on diphenols and related substances as donors, oxygen as acceptor"/>
    <property type="evidence" value="ECO:0007669"/>
    <property type="project" value="TreeGrafter"/>
</dbReference>
<dbReference type="AlphaFoldDB" id="L8JXU7"/>
<feature type="transmembrane region" description="Helical" evidence="7">
    <location>
        <begin position="260"/>
        <end position="280"/>
    </location>
</feature>
<feature type="transmembrane region" description="Helical" evidence="7">
    <location>
        <begin position="229"/>
        <end position="248"/>
    </location>
</feature>
<sequence length="338" mass="37812">MIYVVIAFLYLSILLYILFGGADFGAGIIELTSGGKVRTQVRTLTYKTIGPIWEANHMWLIIVIVILFVGFPAIYSILSVHLHIPLLLMLFGIIGRGTAFIFRHYDAVKDDMQQVYNFIFTYSSFITPLFLGIIAGSLLAGNIDPEAQTFSEGYIWTWINYFSFAVGLFTVSICGFLAAIYLTGETKDEAMKTVFIRKSRLFNITTVTTGGLVFIAAEIEGLKLMRELISQPVTLTALIAATLSLILLWQFLKRRSKVRIRLTAGFQITMILFAVSYLYFPDFVVTSNGDNLSLLDAAANKGPVDGLGWALIMGSLFILPALFYLIYKFQKENTRETV</sequence>
<accession>L8JXU7</accession>
<dbReference type="Pfam" id="PF02322">
    <property type="entry name" value="Cyt_bd_oxida_II"/>
    <property type="match status" value="1"/>
</dbReference>
<dbReference type="STRING" id="1237149.C900_00040"/>
<feature type="transmembrane region" description="Helical" evidence="7">
    <location>
        <begin position="115"/>
        <end position="138"/>
    </location>
</feature>
<protein>
    <submittedName>
        <fullName evidence="8">Cytochrome d ubiquinol oxidase subunit II</fullName>
    </submittedName>
</protein>
<comment type="similarity">
    <text evidence="2">Belongs to the cytochrome ubiquinol oxidase subunit 2 family.</text>
</comment>
<evidence type="ECO:0000313" key="8">
    <source>
        <dbReference type="EMBL" id="ELR73876.1"/>
    </source>
</evidence>
<evidence type="ECO:0000256" key="3">
    <source>
        <dbReference type="ARBA" id="ARBA00022475"/>
    </source>
</evidence>
<gene>
    <name evidence="8" type="ORF">C900_00040</name>
</gene>
<evidence type="ECO:0000256" key="2">
    <source>
        <dbReference type="ARBA" id="ARBA00007543"/>
    </source>
</evidence>
<dbReference type="PATRIC" id="fig|1237149.3.peg.40"/>
<keyword evidence="3" id="KW-1003">Cell membrane</keyword>
<name>L8JXU7_9BACT</name>
<proteinExistence type="inferred from homology"/>
<dbReference type="PANTHER" id="PTHR43141">
    <property type="entry name" value="CYTOCHROME BD2 SUBUNIT II"/>
    <property type="match status" value="1"/>
</dbReference>
<dbReference type="OrthoDB" id="9776710at2"/>
<evidence type="ECO:0000256" key="5">
    <source>
        <dbReference type="ARBA" id="ARBA00022989"/>
    </source>
</evidence>
<evidence type="ECO:0000256" key="6">
    <source>
        <dbReference type="ARBA" id="ARBA00023136"/>
    </source>
</evidence>
<evidence type="ECO:0000256" key="4">
    <source>
        <dbReference type="ARBA" id="ARBA00022692"/>
    </source>
</evidence>
<feature type="transmembrane region" description="Helical" evidence="7">
    <location>
        <begin position="307"/>
        <end position="327"/>
    </location>
</feature>
<dbReference type="PANTHER" id="PTHR43141:SF4">
    <property type="entry name" value="CYTOCHROME BD2 SUBUNIT II"/>
    <property type="match status" value="1"/>
</dbReference>
<comment type="caution">
    <text evidence="8">The sequence shown here is derived from an EMBL/GenBank/DDBJ whole genome shotgun (WGS) entry which is preliminary data.</text>
</comment>
<feature type="transmembrane region" description="Helical" evidence="7">
    <location>
        <begin position="201"/>
        <end position="217"/>
    </location>
</feature>
<dbReference type="GO" id="GO:0019646">
    <property type="term" value="P:aerobic electron transport chain"/>
    <property type="evidence" value="ECO:0007669"/>
    <property type="project" value="TreeGrafter"/>
</dbReference>
<evidence type="ECO:0000256" key="1">
    <source>
        <dbReference type="ARBA" id="ARBA00004651"/>
    </source>
</evidence>
<keyword evidence="5 7" id="KW-1133">Transmembrane helix</keyword>
<feature type="transmembrane region" description="Helical" evidence="7">
    <location>
        <begin position="58"/>
        <end position="78"/>
    </location>
</feature>
<dbReference type="eggNOG" id="COG1294">
    <property type="taxonomic scope" value="Bacteria"/>
</dbReference>
<comment type="subcellular location">
    <subcellularLocation>
        <location evidence="1">Cell membrane</location>
        <topology evidence="1">Multi-pass membrane protein</topology>
    </subcellularLocation>
</comment>
<dbReference type="EMBL" id="AMZN01000001">
    <property type="protein sequence ID" value="ELR73876.1"/>
    <property type="molecule type" value="Genomic_DNA"/>
</dbReference>
<keyword evidence="6 7" id="KW-0472">Membrane</keyword>
<keyword evidence="4 7" id="KW-0812">Transmembrane</keyword>
<organism evidence="8 9">
    <name type="scientific">Fulvivirga imtechensis AK7</name>
    <dbReference type="NCBI Taxonomy" id="1237149"/>
    <lineage>
        <taxon>Bacteria</taxon>
        <taxon>Pseudomonadati</taxon>
        <taxon>Bacteroidota</taxon>
        <taxon>Cytophagia</taxon>
        <taxon>Cytophagales</taxon>
        <taxon>Fulvivirgaceae</taxon>
        <taxon>Fulvivirga</taxon>
    </lineage>
</organism>
<feature type="transmembrane region" description="Helical" evidence="7">
    <location>
        <begin position="158"/>
        <end position="181"/>
    </location>
</feature>